<feature type="transmembrane region" description="Helical" evidence="7">
    <location>
        <begin position="295"/>
        <end position="315"/>
    </location>
</feature>
<evidence type="ECO:0000313" key="9">
    <source>
        <dbReference type="EMBL" id="SIS62282.1"/>
    </source>
</evidence>
<dbReference type="SUPFAM" id="SSF103473">
    <property type="entry name" value="MFS general substrate transporter"/>
    <property type="match status" value="1"/>
</dbReference>
<protein>
    <submittedName>
        <fullName evidence="9">Predicted arabinose efflux permease, MFS family</fullName>
    </submittedName>
</protein>
<feature type="transmembrane region" description="Helical" evidence="7">
    <location>
        <begin position="321"/>
        <end position="343"/>
    </location>
</feature>
<feature type="transmembrane region" description="Helical" evidence="7">
    <location>
        <begin position="220"/>
        <end position="242"/>
    </location>
</feature>
<keyword evidence="4 7" id="KW-0812">Transmembrane</keyword>
<dbReference type="InterPro" id="IPR036259">
    <property type="entry name" value="MFS_trans_sf"/>
</dbReference>
<keyword evidence="5 7" id="KW-1133">Transmembrane helix</keyword>
<dbReference type="GO" id="GO:0022857">
    <property type="term" value="F:transmembrane transporter activity"/>
    <property type="evidence" value="ECO:0007669"/>
    <property type="project" value="InterPro"/>
</dbReference>
<feature type="transmembrane region" description="Helical" evidence="7">
    <location>
        <begin position="103"/>
        <end position="122"/>
    </location>
</feature>
<dbReference type="EMBL" id="FTOD01000003">
    <property type="protein sequence ID" value="SIS62282.1"/>
    <property type="molecule type" value="Genomic_DNA"/>
</dbReference>
<dbReference type="RefSeq" id="WP_009709691.1">
    <property type="nucleotide sequence ID" value="NZ_CP048103.1"/>
</dbReference>
<accession>A0A1N7KKZ3</accession>
<keyword evidence="3" id="KW-1003">Cell membrane</keyword>
<feature type="domain" description="Major facilitator superfamily (MFS) profile" evidence="8">
    <location>
        <begin position="1"/>
        <end position="405"/>
    </location>
</feature>
<feature type="transmembrane region" description="Helical" evidence="7">
    <location>
        <begin position="143"/>
        <end position="166"/>
    </location>
</feature>
<dbReference type="Gene3D" id="1.20.1250.20">
    <property type="entry name" value="MFS general substrate transporter like domains"/>
    <property type="match status" value="1"/>
</dbReference>
<feature type="transmembrane region" description="Helical" evidence="7">
    <location>
        <begin position="262"/>
        <end position="283"/>
    </location>
</feature>
<dbReference type="PANTHER" id="PTHR43266">
    <property type="entry name" value="MACROLIDE-EFFLUX PROTEIN"/>
    <property type="match status" value="1"/>
</dbReference>
<dbReference type="Pfam" id="PF07690">
    <property type="entry name" value="MFS_1"/>
    <property type="match status" value="1"/>
</dbReference>
<reference evidence="10" key="1">
    <citation type="submission" date="2017-01" db="EMBL/GenBank/DDBJ databases">
        <authorList>
            <person name="Varghese N."/>
            <person name="Submissions S."/>
        </authorList>
    </citation>
    <scope>NUCLEOTIDE SEQUENCE [LARGE SCALE GENOMIC DNA]</scope>
    <source>
        <strain evidence="10">DSM 45196</strain>
    </source>
</reference>
<evidence type="ECO:0000256" key="7">
    <source>
        <dbReference type="SAM" id="Phobius"/>
    </source>
</evidence>
<dbReference type="CDD" id="cd06173">
    <property type="entry name" value="MFS_MefA_like"/>
    <property type="match status" value="1"/>
</dbReference>
<organism evidence="9 10">
    <name type="scientific">Kroppenstedtia eburnea</name>
    <dbReference type="NCBI Taxonomy" id="714067"/>
    <lineage>
        <taxon>Bacteria</taxon>
        <taxon>Bacillati</taxon>
        <taxon>Bacillota</taxon>
        <taxon>Bacilli</taxon>
        <taxon>Bacillales</taxon>
        <taxon>Thermoactinomycetaceae</taxon>
        <taxon>Kroppenstedtia</taxon>
    </lineage>
</organism>
<feature type="transmembrane region" description="Helical" evidence="7">
    <location>
        <begin position="78"/>
        <end position="97"/>
    </location>
</feature>
<sequence>MGMVFKQRSPIFNLYVLAAGKGISDIGNFLNMVAFNLYVLFLTDSALIMGLFMAIRLFGGFFCGFFSGMLADRMDRKTLMISSDLIRCLALLLLVLAPDTWQLPLLLITSFLLGAFGQVFNVSLQSSIPVIFGQEHRVKANAVLNALQSIGMVIGTLTASLIIAFWGYKTVFLIDALTFLISGLVLAILPIQTKAETKSPQEATDKDTGFFMEIKLLSRYLGALPILWSLMMIRLIDTFGSASHNVGIPVFSAQLSPENPSFYVGLIWATWAVGNLIGSRGTIKWFKTDKTVISEIAFICSTFLMSAFFILLFWGEHWLTILPFALLAGVADGISAICFNSRLQHEPDHIRGRVFGIASSFQTVGFGVGMIICSPLLEMISPFKVAAIMHGIPIFLCGWFILRHMNRWKYTLRSADQKQVEHG</sequence>
<name>A0A1N7KKZ3_9BACL</name>
<dbReference type="InterPro" id="IPR020846">
    <property type="entry name" value="MFS_dom"/>
</dbReference>
<dbReference type="OrthoDB" id="9775268at2"/>
<evidence type="ECO:0000256" key="4">
    <source>
        <dbReference type="ARBA" id="ARBA00022692"/>
    </source>
</evidence>
<keyword evidence="2" id="KW-0813">Transport</keyword>
<feature type="transmembrane region" description="Helical" evidence="7">
    <location>
        <begin position="47"/>
        <end position="66"/>
    </location>
</feature>
<feature type="transmembrane region" description="Helical" evidence="7">
    <location>
        <begin position="383"/>
        <end position="402"/>
    </location>
</feature>
<dbReference type="GO" id="GO:0005886">
    <property type="term" value="C:plasma membrane"/>
    <property type="evidence" value="ECO:0007669"/>
    <property type="project" value="UniProtKB-SubCell"/>
</dbReference>
<dbReference type="PANTHER" id="PTHR43266:SF7">
    <property type="entry name" value="TRANSPORTER, PUTATIVE-RELATED"/>
    <property type="match status" value="1"/>
</dbReference>
<dbReference type="Proteomes" id="UP000186795">
    <property type="component" value="Unassembled WGS sequence"/>
</dbReference>
<evidence type="ECO:0000256" key="5">
    <source>
        <dbReference type="ARBA" id="ARBA00022989"/>
    </source>
</evidence>
<evidence type="ECO:0000256" key="6">
    <source>
        <dbReference type="ARBA" id="ARBA00023136"/>
    </source>
</evidence>
<dbReference type="InterPro" id="IPR011701">
    <property type="entry name" value="MFS"/>
</dbReference>
<gene>
    <name evidence="9" type="ORF">SAMN05421790_103138</name>
</gene>
<evidence type="ECO:0000256" key="2">
    <source>
        <dbReference type="ARBA" id="ARBA00022448"/>
    </source>
</evidence>
<keyword evidence="6 7" id="KW-0472">Membrane</keyword>
<keyword evidence="10" id="KW-1185">Reference proteome</keyword>
<feature type="transmembrane region" description="Helical" evidence="7">
    <location>
        <begin position="172"/>
        <end position="191"/>
    </location>
</feature>
<evidence type="ECO:0000259" key="8">
    <source>
        <dbReference type="PROSITE" id="PS50850"/>
    </source>
</evidence>
<feature type="transmembrane region" description="Helical" evidence="7">
    <location>
        <begin position="355"/>
        <end position="377"/>
    </location>
</feature>
<dbReference type="PROSITE" id="PS50850">
    <property type="entry name" value="MFS"/>
    <property type="match status" value="1"/>
</dbReference>
<comment type="subcellular location">
    <subcellularLocation>
        <location evidence="1">Cell membrane</location>
        <topology evidence="1">Multi-pass membrane protein</topology>
    </subcellularLocation>
</comment>
<evidence type="ECO:0000256" key="3">
    <source>
        <dbReference type="ARBA" id="ARBA00022475"/>
    </source>
</evidence>
<feature type="transmembrane region" description="Helical" evidence="7">
    <location>
        <begin position="12"/>
        <end position="41"/>
    </location>
</feature>
<dbReference type="AlphaFoldDB" id="A0A1N7KKZ3"/>
<proteinExistence type="predicted"/>
<evidence type="ECO:0000256" key="1">
    <source>
        <dbReference type="ARBA" id="ARBA00004651"/>
    </source>
</evidence>
<evidence type="ECO:0000313" key="10">
    <source>
        <dbReference type="Proteomes" id="UP000186795"/>
    </source>
</evidence>